<proteinExistence type="predicted"/>
<sequence>MDFKRLAVPEPSTYRFAVFCCSFKMDLSSTPDHALALFADEAMANRYGAWMWPTTFEVVDRLAQLEATD</sequence>
<accession>A0A059KTZ7</accession>
<dbReference type="AlphaFoldDB" id="A0A059KTZ7"/>
<comment type="caution">
    <text evidence="1">The sequence shown here is derived from an EMBL/GenBank/DDBJ whole genome shotgun (WGS) entry which is preliminary data.</text>
</comment>
<dbReference type="RefSeq" id="WP_033061561.1">
    <property type="nucleotide sequence ID" value="NZ_AZQQ01000108.1"/>
</dbReference>
<dbReference type="Proteomes" id="UP000026739">
    <property type="component" value="Unassembled WGS sequence"/>
</dbReference>
<evidence type="ECO:0000313" key="1">
    <source>
        <dbReference type="EMBL" id="KDD65558.1"/>
    </source>
</evidence>
<evidence type="ECO:0000313" key="2">
    <source>
        <dbReference type="Proteomes" id="UP000026739"/>
    </source>
</evidence>
<dbReference type="EMBL" id="AZQQ01000108">
    <property type="protein sequence ID" value="KDD65558.1"/>
    <property type="molecule type" value="Genomic_DNA"/>
</dbReference>
<protein>
    <submittedName>
        <fullName evidence="1">Uncharacterized protein</fullName>
    </submittedName>
</protein>
<name>A0A059KTZ7_9PSED</name>
<reference evidence="1 2" key="1">
    <citation type="submission" date="2013-12" db="EMBL/GenBank/DDBJ databases">
        <authorList>
            <person name="Formusa P.A."/>
            <person name="Habash M."/>
            <person name="Lee H."/>
            <person name="Trevors J.T."/>
        </authorList>
    </citation>
    <scope>NUCLEOTIDE SEQUENCE [LARGE SCALE GENOMIC DNA]</scope>
    <source>
        <strain evidence="1 2">PD30</strain>
    </source>
</reference>
<organism evidence="1 2">
    <name type="scientific">Pseudomonas mandelii PD30</name>
    <dbReference type="NCBI Taxonomy" id="1419583"/>
    <lineage>
        <taxon>Bacteria</taxon>
        <taxon>Pseudomonadati</taxon>
        <taxon>Pseudomonadota</taxon>
        <taxon>Gammaproteobacteria</taxon>
        <taxon>Pseudomonadales</taxon>
        <taxon>Pseudomonadaceae</taxon>
        <taxon>Pseudomonas</taxon>
    </lineage>
</organism>
<gene>
    <name evidence="1" type="ORF">V466_27965</name>
</gene>